<evidence type="ECO:0000256" key="3">
    <source>
        <dbReference type="ARBA" id="ARBA00011914"/>
    </source>
</evidence>
<evidence type="ECO:0000256" key="8">
    <source>
        <dbReference type="ARBA" id="ARBA00023242"/>
    </source>
</evidence>
<keyword evidence="10" id="KW-1185">Reference proteome</keyword>
<dbReference type="Pfam" id="PF10294">
    <property type="entry name" value="Methyltransf_16"/>
    <property type="match status" value="1"/>
</dbReference>
<dbReference type="GO" id="GO:0005737">
    <property type="term" value="C:cytoplasm"/>
    <property type="evidence" value="ECO:0007669"/>
    <property type="project" value="UniProtKB-SubCell"/>
</dbReference>
<reference evidence="9 10" key="1">
    <citation type="journal article" date="2020" name="G3 (Bethesda)">
        <title>Improved Reference Genome for Cyclotella cryptica CCMP332, a Model for Cell Wall Morphogenesis, Salinity Adaptation, and Lipid Production in Diatoms (Bacillariophyta).</title>
        <authorList>
            <person name="Roberts W.R."/>
            <person name="Downey K.M."/>
            <person name="Ruck E.C."/>
            <person name="Traller J.C."/>
            <person name="Alverson A.J."/>
        </authorList>
    </citation>
    <scope>NUCLEOTIDE SEQUENCE [LARGE SCALE GENOMIC DNA]</scope>
    <source>
        <strain evidence="9 10">CCMP332</strain>
    </source>
</reference>
<evidence type="ECO:0000256" key="6">
    <source>
        <dbReference type="ARBA" id="ARBA00022603"/>
    </source>
</evidence>
<keyword evidence="8" id="KW-0539">Nucleus</keyword>
<evidence type="ECO:0000256" key="7">
    <source>
        <dbReference type="ARBA" id="ARBA00022679"/>
    </source>
</evidence>
<evidence type="ECO:0000256" key="5">
    <source>
        <dbReference type="ARBA" id="ARBA00022490"/>
    </source>
</evidence>
<dbReference type="GO" id="GO:0018025">
    <property type="term" value="F:calmodulin-lysine N-methyltransferase activity"/>
    <property type="evidence" value="ECO:0007669"/>
    <property type="project" value="UniProtKB-EC"/>
</dbReference>
<dbReference type="PANTHER" id="PTHR13539:SF3">
    <property type="entry name" value="CALMODULIN-LYSINE N-METHYLTRANSFERASE"/>
    <property type="match status" value="1"/>
</dbReference>
<accession>A0ABD3PLY2</accession>
<dbReference type="EC" id="2.1.1.60" evidence="3"/>
<organism evidence="9 10">
    <name type="scientific">Cyclotella cryptica</name>
    <dbReference type="NCBI Taxonomy" id="29204"/>
    <lineage>
        <taxon>Eukaryota</taxon>
        <taxon>Sar</taxon>
        <taxon>Stramenopiles</taxon>
        <taxon>Ochrophyta</taxon>
        <taxon>Bacillariophyta</taxon>
        <taxon>Coscinodiscophyceae</taxon>
        <taxon>Thalassiosirophycidae</taxon>
        <taxon>Stephanodiscales</taxon>
        <taxon>Stephanodiscaceae</taxon>
        <taxon>Cyclotella</taxon>
    </lineage>
</organism>
<dbReference type="PANTHER" id="PTHR13539">
    <property type="entry name" value="CALMODULIN-LYSINE N-METHYLTRANSFERASE"/>
    <property type="match status" value="1"/>
</dbReference>
<comment type="subcellular location">
    <subcellularLocation>
        <location evidence="2">Cytoplasm</location>
    </subcellularLocation>
    <subcellularLocation>
        <location evidence="1">Nucleus</location>
    </subcellularLocation>
</comment>
<evidence type="ECO:0000313" key="9">
    <source>
        <dbReference type="EMBL" id="KAL3788734.1"/>
    </source>
</evidence>
<dbReference type="Proteomes" id="UP001516023">
    <property type="component" value="Unassembled WGS sequence"/>
</dbReference>
<dbReference type="InterPro" id="IPR029063">
    <property type="entry name" value="SAM-dependent_MTases_sf"/>
</dbReference>
<keyword evidence="6" id="KW-0489">Methyltransferase</keyword>
<dbReference type="InterPro" id="IPR019410">
    <property type="entry name" value="Methyltransf_16"/>
</dbReference>
<evidence type="ECO:0000256" key="2">
    <source>
        <dbReference type="ARBA" id="ARBA00004496"/>
    </source>
</evidence>
<dbReference type="InterPro" id="IPR025800">
    <property type="entry name" value="CaM-Lys-N-MeTrfase"/>
</dbReference>
<keyword evidence="5" id="KW-0963">Cytoplasm</keyword>
<sequence length="674" mass="75613">MTTSDEALARKERVKARWSILRRALIASSPDESLSTNDTTHPNSYSMNSFPGFGVLDRTPVDGTPSIFQSFDIDNLEWHVVQNSYTSRNGDKIQFYTREVKQQSQKMKRQALLSHRNYGVDNTGNVRVWDAESTLAGFLLDVILDESEDVGAAKVGLSLEDRADRLVNLTSLRKDLRSIFLTSTAEENCNSCSVLELGAGQAGLAGLSLAAASVGCLDGRKGKMKDLQLVLSDGHPHCVQNNEVCAQMMLTHREKEDTACKIDTRLILWDSSPKGFECCQQLLETFHICLASDCVHFQDYHDGLFMTIGRTLAVNGIALLCQPKRGSSLENFMSLVKYVNSGSAEGDCARGPLFEIFLLHDFHFKVSHQHNLLLNFDDAKNAAYDPNWHLPLLLCLKKRRLYDEESDGGLARLYLKKCYLGEKENSLKQNNRLAPYNPTHSSAQSKAIELLNLQSNDVLFDLGCGDAHLLVLALEAALKHEAEVHEAEVCDRREPERVKTFGLRCIGIEYDKSLAEKAKANIEKLTTRFRNEELWLSRTYIRWGDVMTEKERDDAECISSKGESVCEKVSNTNAEHLTLLNHATAVYVYLVPNGLKKVKPLLVEAAKRRRRQRELEEKVTHETSCASTQLTPRFRVVSYMFSIPGWTPVTVDTSSKGGCPLHYYEDVDLFDSGG</sequence>
<comment type="caution">
    <text evidence="9">The sequence shown here is derived from an EMBL/GenBank/DDBJ whole genome shotgun (WGS) entry which is preliminary data.</text>
</comment>
<dbReference type="Gene3D" id="3.40.50.150">
    <property type="entry name" value="Vaccinia Virus protein VP39"/>
    <property type="match status" value="2"/>
</dbReference>
<proteinExistence type="predicted"/>
<dbReference type="AlphaFoldDB" id="A0ABD3PLY2"/>
<dbReference type="GO" id="GO:0032259">
    <property type="term" value="P:methylation"/>
    <property type="evidence" value="ECO:0007669"/>
    <property type="project" value="UniProtKB-KW"/>
</dbReference>
<dbReference type="EMBL" id="JABMIG020000152">
    <property type="protein sequence ID" value="KAL3788734.1"/>
    <property type="molecule type" value="Genomic_DNA"/>
</dbReference>
<dbReference type="GO" id="GO:0005634">
    <property type="term" value="C:nucleus"/>
    <property type="evidence" value="ECO:0007669"/>
    <property type="project" value="UniProtKB-SubCell"/>
</dbReference>
<dbReference type="SUPFAM" id="SSF53335">
    <property type="entry name" value="S-adenosyl-L-methionine-dependent methyltransferases"/>
    <property type="match status" value="1"/>
</dbReference>
<name>A0ABD3PLY2_9STRA</name>
<gene>
    <name evidence="9" type="ORF">HJC23_012290</name>
</gene>
<evidence type="ECO:0000256" key="1">
    <source>
        <dbReference type="ARBA" id="ARBA00004123"/>
    </source>
</evidence>
<evidence type="ECO:0000256" key="4">
    <source>
        <dbReference type="ARBA" id="ARBA00020594"/>
    </source>
</evidence>
<keyword evidence="7" id="KW-0808">Transferase</keyword>
<protein>
    <recommendedName>
        <fullName evidence="4">Calmodulin-lysine N-methyltransferase</fullName>
        <ecNumber evidence="3">2.1.1.60</ecNumber>
    </recommendedName>
</protein>
<evidence type="ECO:0000313" key="10">
    <source>
        <dbReference type="Proteomes" id="UP001516023"/>
    </source>
</evidence>